<keyword evidence="2" id="KW-1185">Reference proteome</keyword>
<organism evidence="1 2">
    <name type="scientific">Nocardia callitridis</name>
    <dbReference type="NCBI Taxonomy" id="648753"/>
    <lineage>
        <taxon>Bacteria</taxon>
        <taxon>Bacillati</taxon>
        <taxon>Actinomycetota</taxon>
        <taxon>Actinomycetes</taxon>
        <taxon>Mycobacteriales</taxon>
        <taxon>Nocardiaceae</taxon>
        <taxon>Nocardia</taxon>
    </lineage>
</organism>
<protein>
    <submittedName>
        <fullName evidence="1">Uncharacterized protein</fullName>
    </submittedName>
</protein>
<proteinExistence type="predicted"/>
<gene>
    <name evidence="1" type="ORF">GCM10023318_19600</name>
</gene>
<sequence>MVTGPMTAMAAPPTGGPTIVADQFVDSKRPLATTSRSAGTTVPRYVPLAAPNAIFATAATIDTTNSCAKENTPSQ</sequence>
<comment type="caution">
    <text evidence="1">The sequence shown here is derived from an EMBL/GenBank/DDBJ whole genome shotgun (WGS) entry which is preliminary data.</text>
</comment>
<name>A0ABP9K380_9NOCA</name>
<evidence type="ECO:0000313" key="2">
    <source>
        <dbReference type="Proteomes" id="UP001500603"/>
    </source>
</evidence>
<dbReference type="Proteomes" id="UP001500603">
    <property type="component" value="Unassembled WGS sequence"/>
</dbReference>
<reference evidence="2" key="1">
    <citation type="journal article" date="2019" name="Int. J. Syst. Evol. Microbiol.">
        <title>The Global Catalogue of Microorganisms (GCM) 10K type strain sequencing project: providing services to taxonomists for standard genome sequencing and annotation.</title>
        <authorList>
            <consortium name="The Broad Institute Genomics Platform"/>
            <consortium name="The Broad Institute Genome Sequencing Center for Infectious Disease"/>
            <person name="Wu L."/>
            <person name="Ma J."/>
        </authorList>
    </citation>
    <scope>NUCLEOTIDE SEQUENCE [LARGE SCALE GENOMIC DNA]</scope>
    <source>
        <strain evidence="2">JCM 18298</strain>
    </source>
</reference>
<evidence type="ECO:0000313" key="1">
    <source>
        <dbReference type="EMBL" id="GAA5049966.1"/>
    </source>
</evidence>
<dbReference type="EMBL" id="BAABJM010000002">
    <property type="protein sequence ID" value="GAA5049966.1"/>
    <property type="molecule type" value="Genomic_DNA"/>
</dbReference>
<accession>A0ABP9K380</accession>